<dbReference type="KEGG" id="dsh:Dshi_4137"/>
<evidence type="ECO:0000256" key="1">
    <source>
        <dbReference type="ARBA" id="ARBA00004141"/>
    </source>
</evidence>
<comment type="subcellular location">
    <subcellularLocation>
        <location evidence="1">Membrane</location>
        <topology evidence="1">Multi-pass membrane protein</topology>
    </subcellularLocation>
</comment>
<keyword evidence="4 6" id="KW-0472">Membrane</keyword>
<keyword evidence="3 6" id="KW-1133">Transmembrane helix</keyword>
<evidence type="ECO:0000256" key="3">
    <source>
        <dbReference type="ARBA" id="ARBA00022989"/>
    </source>
</evidence>
<feature type="compositionally biased region" description="Polar residues" evidence="5">
    <location>
        <begin position="437"/>
        <end position="454"/>
    </location>
</feature>
<evidence type="ECO:0000256" key="5">
    <source>
        <dbReference type="SAM" id="MobiDB-lite"/>
    </source>
</evidence>
<geneLocation type="plasmid" evidence="8 9">
    <name>pDSHI04</name>
</geneLocation>
<evidence type="ECO:0000313" key="8">
    <source>
        <dbReference type="EMBL" id="ABV95848.1"/>
    </source>
</evidence>
<feature type="transmembrane region" description="Helical" evidence="6">
    <location>
        <begin position="335"/>
        <end position="357"/>
    </location>
</feature>
<keyword evidence="2 6" id="KW-0812">Transmembrane</keyword>
<feature type="transmembrane region" description="Helical" evidence="6">
    <location>
        <begin position="21"/>
        <end position="40"/>
    </location>
</feature>
<dbReference type="GO" id="GO:0016020">
    <property type="term" value="C:membrane"/>
    <property type="evidence" value="ECO:0007669"/>
    <property type="project" value="UniProtKB-SubCell"/>
</dbReference>
<accession>A8LUD1</accession>
<feature type="transmembrane region" description="Helical" evidence="6">
    <location>
        <begin position="294"/>
        <end position="315"/>
    </location>
</feature>
<feature type="domain" description="O-antigen ligase-related" evidence="7">
    <location>
        <begin position="217"/>
        <end position="351"/>
    </location>
</feature>
<proteinExistence type="predicted"/>
<evidence type="ECO:0000313" key="9">
    <source>
        <dbReference type="Proteomes" id="UP000006833"/>
    </source>
</evidence>
<name>A8LUD1_DINSH</name>
<gene>
    <name evidence="8" type="ordered locus">Dshi_4137</name>
</gene>
<protein>
    <recommendedName>
        <fullName evidence="7">O-antigen ligase-related domain-containing protein</fullName>
    </recommendedName>
</protein>
<dbReference type="Proteomes" id="UP000006833">
    <property type="component" value="Plasmid pDSHI04"/>
</dbReference>
<dbReference type="Pfam" id="PF04932">
    <property type="entry name" value="Wzy_C"/>
    <property type="match status" value="1"/>
</dbReference>
<feature type="transmembrane region" description="Helical" evidence="6">
    <location>
        <begin position="127"/>
        <end position="145"/>
    </location>
</feature>
<feature type="transmembrane region" description="Helical" evidence="6">
    <location>
        <begin position="255"/>
        <end position="274"/>
    </location>
</feature>
<feature type="transmembrane region" description="Helical" evidence="6">
    <location>
        <begin position="378"/>
        <end position="397"/>
    </location>
</feature>
<sequence>MSTVELPSRPTAFQAARDARAPVLVTLALVAICIPVQFAAGPLVLSPIRFLLLICTVPLFIRLVTGSYGRILFVDVLIVAHVVWQLVAMLHNNPESAVQFVGSNGLEFLGAYLVARCGIRNRDDFVAFIKLFMLLILLLMPFAMIETQTARPVIPDLFRSLGLQGLTDVRADKRLGLERAQVVFPHPIHYGLFCSTALALVYLGLQDRMPRPKRIMLAFAIIISTVMSVSSGALLPLMIQISLIAWAGITHRTKYRWWLLIAILAPCYLLLEIISDRPAHIALLSHLTFNAHNVYWRTIIFDYGMLNVWANPIFGLGLKDWVRPSFMHSGSMDNFWLLNAVRFGVPGFLTVAGAFAIALFRIMHLRFPTDHPLRQIRLAYVVGMISLLLTLCTVHVWGPVYSLVMLFMGSGIWLITADTAAETFDETSATEPARPQSRYTRFATQTVPKTSRANAGTRKAAAVRSRHGTGASGPPERSHRQSISAGRGPGRR</sequence>
<dbReference type="EMBL" id="CP000834">
    <property type="protein sequence ID" value="ABV95848.1"/>
    <property type="molecule type" value="Genomic_DNA"/>
</dbReference>
<dbReference type="HOGENOM" id="CLU_040925_0_0_5"/>
<feature type="region of interest" description="Disordered" evidence="5">
    <location>
        <begin position="427"/>
        <end position="492"/>
    </location>
</feature>
<reference evidence="9" key="1">
    <citation type="journal article" date="2010" name="ISME J.">
        <title>The complete genome sequence of the algal symbiont Dinoroseobacter shibae: a hitchhiker's guide to life in the sea.</title>
        <authorList>
            <person name="Wagner-Dobler I."/>
            <person name="Ballhausen B."/>
            <person name="Berger M."/>
            <person name="Brinkhoff T."/>
            <person name="Buchholz I."/>
            <person name="Bunk B."/>
            <person name="Cypionka H."/>
            <person name="Daniel R."/>
            <person name="Drepper T."/>
            <person name="Gerdts G."/>
            <person name="Hahnke S."/>
            <person name="Han C."/>
            <person name="Jahn D."/>
            <person name="Kalhoefer D."/>
            <person name="Kiss H."/>
            <person name="Klenk H.P."/>
            <person name="Kyrpides N."/>
            <person name="Liebl W."/>
            <person name="Liesegang H."/>
            <person name="Meincke L."/>
            <person name="Pati A."/>
            <person name="Petersen J."/>
            <person name="Piekarski T."/>
            <person name="Pommerenke C."/>
            <person name="Pradella S."/>
            <person name="Pukall R."/>
            <person name="Rabus R."/>
            <person name="Stackebrandt E."/>
            <person name="Thole S."/>
            <person name="Thompson L."/>
            <person name="Tielen P."/>
            <person name="Tomasch J."/>
            <person name="von Jan M."/>
            <person name="Wanphrut N."/>
            <person name="Wichels A."/>
            <person name="Zech H."/>
            <person name="Simon M."/>
        </authorList>
    </citation>
    <scope>NUCLEOTIDE SEQUENCE [LARGE SCALE GENOMIC DNA]</scope>
    <source>
        <strain evidence="9">DSM 16493 / NCIMB 14021 / DFL 12</strain>
        <plasmid evidence="9">Plasmid pDSHI04</plasmid>
    </source>
</reference>
<feature type="transmembrane region" description="Helical" evidence="6">
    <location>
        <begin position="46"/>
        <end position="64"/>
    </location>
</feature>
<dbReference type="AlphaFoldDB" id="A8LUD1"/>
<dbReference type="InterPro" id="IPR007016">
    <property type="entry name" value="O-antigen_ligase-rel_domated"/>
</dbReference>
<evidence type="ECO:0000259" key="7">
    <source>
        <dbReference type="Pfam" id="PF04932"/>
    </source>
</evidence>
<feature type="transmembrane region" description="Helical" evidence="6">
    <location>
        <begin position="188"/>
        <end position="205"/>
    </location>
</feature>
<dbReference type="RefSeq" id="WP_012187416.1">
    <property type="nucleotide sequence ID" value="NC_009958.1"/>
</dbReference>
<dbReference type="OrthoDB" id="264250at2"/>
<evidence type="ECO:0000256" key="4">
    <source>
        <dbReference type="ARBA" id="ARBA00023136"/>
    </source>
</evidence>
<feature type="transmembrane region" description="Helical" evidence="6">
    <location>
        <begin position="71"/>
        <end position="91"/>
    </location>
</feature>
<keyword evidence="8" id="KW-0614">Plasmid</keyword>
<evidence type="ECO:0000256" key="6">
    <source>
        <dbReference type="SAM" id="Phobius"/>
    </source>
</evidence>
<organism evidence="8 9">
    <name type="scientific">Dinoroseobacter shibae (strain DSM 16493 / NCIMB 14021 / DFL 12)</name>
    <dbReference type="NCBI Taxonomy" id="398580"/>
    <lineage>
        <taxon>Bacteria</taxon>
        <taxon>Pseudomonadati</taxon>
        <taxon>Pseudomonadota</taxon>
        <taxon>Alphaproteobacteria</taxon>
        <taxon>Rhodobacterales</taxon>
        <taxon>Roseobacteraceae</taxon>
        <taxon>Dinoroseobacter</taxon>
    </lineage>
</organism>
<feature type="transmembrane region" description="Helical" evidence="6">
    <location>
        <begin position="97"/>
        <end position="115"/>
    </location>
</feature>
<feature type="transmembrane region" description="Helical" evidence="6">
    <location>
        <begin position="217"/>
        <end position="249"/>
    </location>
</feature>
<keyword evidence="9" id="KW-1185">Reference proteome</keyword>
<evidence type="ECO:0000256" key="2">
    <source>
        <dbReference type="ARBA" id="ARBA00022692"/>
    </source>
</evidence>